<dbReference type="RefSeq" id="WP_274044530.1">
    <property type="nucleotide sequence ID" value="NZ_JANCPR020000006.1"/>
</dbReference>
<organism evidence="2 3">
    <name type="scientific">Streptomyces iconiensis</name>
    <dbReference type="NCBI Taxonomy" id="1384038"/>
    <lineage>
        <taxon>Bacteria</taxon>
        <taxon>Bacillati</taxon>
        <taxon>Actinomycetota</taxon>
        <taxon>Actinomycetes</taxon>
        <taxon>Kitasatosporales</taxon>
        <taxon>Streptomycetaceae</taxon>
        <taxon>Streptomyces</taxon>
    </lineage>
</organism>
<accession>A0ABT6ZRR2</accession>
<evidence type="ECO:0000256" key="1">
    <source>
        <dbReference type="SAM" id="MobiDB-lite"/>
    </source>
</evidence>
<sequence length="340" mass="35926">MTTAPAAYAVQTPAGPAHVQYLPAPGGGPADAPRVFAVINAVMRGTTPVAKEKRNEQQRFMFRGIDDLMSAVAGPMREHGLFILPEVAEQTAERRGEGGKMTTVRLTMRYYLYGPAGDALLATVPGEASDHADKATNKAMSAAMKYLLLQVLMIPVDARSIDDGDRDTPALPDEQAPPQQQNQPRRSQRAEPGPWEQPRPSRDFVAEAQAAADVATVRKLHAAAKNEGAPADYLATLVEIGSGKPGAKPRPQISDDDLAAAAASGHPDVERAAHAEADRQEHAAALGEMYDAAKTAGLSGPAEADEAFVARFQCQPVGAPVAQLREMRDDLLDAAEGGAA</sequence>
<feature type="compositionally biased region" description="Low complexity" evidence="1">
    <location>
        <begin position="176"/>
        <end position="185"/>
    </location>
</feature>
<comment type="caution">
    <text evidence="2">The sequence shown here is derived from an EMBL/GenBank/DDBJ whole genome shotgun (WGS) entry which is preliminary data.</text>
</comment>
<protein>
    <submittedName>
        <fullName evidence="2">ERF family protein</fullName>
    </submittedName>
</protein>
<dbReference type="EMBL" id="JANCPR020000006">
    <property type="protein sequence ID" value="MDJ1131751.1"/>
    <property type="molecule type" value="Genomic_DNA"/>
</dbReference>
<evidence type="ECO:0000313" key="3">
    <source>
        <dbReference type="Proteomes" id="UP001214441"/>
    </source>
</evidence>
<evidence type="ECO:0000313" key="2">
    <source>
        <dbReference type="EMBL" id="MDJ1131751.1"/>
    </source>
</evidence>
<gene>
    <name evidence="2" type="ORF">NMN56_007220</name>
</gene>
<dbReference type="InterPro" id="IPR007499">
    <property type="entry name" value="ERF_bacteria_virus"/>
</dbReference>
<keyword evidence="3" id="KW-1185">Reference proteome</keyword>
<reference evidence="2 3" key="1">
    <citation type="submission" date="2023-05" db="EMBL/GenBank/DDBJ databases">
        <title>Streptantibioticus silvisoli sp. nov., acidotolerant actinomycetes 1 from pine litter.</title>
        <authorList>
            <person name="Swiecimska M."/>
            <person name="Golinska P."/>
            <person name="Sangal V."/>
            <person name="Wachnowicz B."/>
            <person name="Goodfellow M."/>
        </authorList>
    </citation>
    <scope>NUCLEOTIDE SEQUENCE [LARGE SCALE GENOMIC DNA]</scope>
    <source>
        <strain evidence="2 3">DSM 42109</strain>
    </source>
</reference>
<feature type="region of interest" description="Disordered" evidence="1">
    <location>
        <begin position="160"/>
        <end position="200"/>
    </location>
</feature>
<dbReference type="Pfam" id="PF04404">
    <property type="entry name" value="ERF"/>
    <property type="match status" value="1"/>
</dbReference>
<dbReference type="Proteomes" id="UP001214441">
    <property type="component" value="Unassembled WGS sequence"/>
</dbReference>
<name>A0ABT6ZRR2_9ACTN</name>
<proteinExistence type="predicted"/>